<dbReference type="RefSeq" id="WP_210304924.1">
    <property type="nucleotide sequence ID" value="NZ_BMHX01000001.1"/>
</dbReference>
<keyword evidence="3" id="KW-1185">Reference proteome</keyword>
<protein>
    <submittedName>
        <fullName evidence="2">Uncharacterized protein</fullName>
    </submittedName>
</protein>
<organism evidence="2 3">
    <name type="scientific">Chelatococcus composti</name>
    <dbReference type="NCBI Taxonomy" id="1743235"/>
    <lineage>
        <taxon>Bacteria</taxon>
        <taxon>Pseudomonadati</taxon>
        <taxon>Pseudomonadota</taxon>
        <taxon>Alphaproteobacteria</taxon>
        <taxon>Hyphomicrobiales</taxon>
        <taxon>Chelatococcaceae</taxon>
        <taxon>Chelatococcus</taxon>
    </lineage>
</organism>
<gene>
    <name evidence="2" type="ORF">HNQ73_000534</name>
</gene>
<evidence type="ECO:0000313" key="3">
    <source>
        <dbReference type="Proteomes" id="UP000588017"/>
    </source>
</evidence>
<evidence type="ECO:0000256" key="1">
    <source>
        <dbReference type="SAM" id="MobiDB-lite"/>
    </source>
</evidence>
<dbReference type="AlphaFoldDB" id="A0A841KA77"/>
<evidence type="ECO:0000313" key="2">
    <source>
        <dbReference type="EMBL" id="MBB6166926.1"/>
    </source>
</evidence>
<accession>A0A841KA77</accession>
<feature type="compositionally biased region" description="Basic and acidic residues" evidence="1">
    <location>
        <begin position="1"/>
        <end position="23"/>
    </location>
</feature>
<comment type="caution">
    <text evidence="2">The sequence shown here is derived from an EMBL/GenBank/DDBJ whole genome shotgun (WGS) entry which is preliminary data.</text>
</comment>
<proteinExistence type="predicted"/>
<reference evidence="2 3" key="1">
    <citation type="submission" date="2020-08" db="EMBL/GenBank/DDBJ databases">
        <title>Genomic Encyclopedia of Type Strains, Phase IV (KMG-IV): sequencing the most valuable type-strain genomes for metagenomic binning, comparative biology and taxonomic classification.</title>
        <authorList>
            <person name="Goeker M."/>
        </authorList>
    </citation>
    <scope>NUCLEOTIDE SEQUENCE [LARGE SCALE GENOMIC DNA]</scope>
    <source>
        <strain evidence="2 3">DSM 101465</strain>
    </source>
</reference>
<sequence>MSKARKQETEQEALDKELDRELEGTFPASDPPKITRSLPSSQITPRPHGGAEPDDEASRKPKG</sequence>
<dbReference type="EMBL" id="JACHEH010000001">
    <property type="protein sequence ID" value="MBB6166926.1"/>
    <property type="molecule type" value="Genomic_DNA"/>
</dbReference>
<dbReference type="Proteomes" id="UP000588017">
    <property type="component" value="Unassembled WGS sequence"/>
</dbReference>
<feature type="region of interest" description="Disordered" evidence="1">
    <location>
        <begin position="1"/>
        <end position="63"/>
    </location>
</feature>
<name>A0A841KA77_9HYPH</name>